<dbReference type="EMBL" id="BMAO01025811">
    <property type="protein sequence ID" value="GFR05062.1"/>
    <property type="molecule type" value="Genomic_DNA"/>
</dbReference>
<dbReference type="InterPro" id="IPR001841">
    <property type="entry name" value="Znf_RING"/>
</dbReference>
<dbReference type="InterPro" id="IPR013083">
    <property type="entry name" value="Znf_RING/FYVE/PHD"/>
</dbReference>
<name>A0A8X6LE43_TRICU</name>
<feature type="domain" description="RING-type" evidence="4">
    <location>
        <begin position="159"/>
        <end position="195"/>
    </location>
</feature>
<evidence type="ECO:0000256" key="2">
    <source>
        <dbReference type="ARBA" id="ARBA00022833"/>
    </source>
</evidence>
<evidence type="ECO:0000259" key="4">
    <source>
        <dbReference type="PROSITE" id="PS50089"/>
    </source>
</evidence>
<keyword evidence="1 3" id="KW-0479">Metal-binding</keyword>
<dbReference type="OrthoDB" id="6270329at2759"/>
<sequence>MRDDLVLAYCLVKHSSPDFGDFAAFLKEYWNRLNALPIPEVLTVHAFRQHFHDLDALYNVLCPSGQSGKLLFLPCLCSFEPAKSQDNVLHRMAERGHGAYIWGIWTECMKPDLYLKATVAWYYGGSQDLEQWVTLGHTALQLLYSAPFPDPVFGVPEKCPICLEPIHFPHTTQCGHKFHKSCLERTHSLTCPLCRQTV</sequence>
<protein>
    <recommendedName>
        <fullName evidence="4">RING-type domain-containing protein</fullName>
    </recommendedName>
</protein>
<keyword evidence="1 3" id="KW-0863">Zinc-finger</keyword>
<reference evidence="5" key="1">
    <citation type="submission" date="2020-07" db="EMBL/GenBank/DDBJ databases">
        <title>Multicomponent nature underlies the extraordinary mechanical properties of spider dragline silk.</title>
        <authorList>
            <person name="Kono N."/>
            <person name="Nakamura H."/>
            <person name="Mori M."/>
            <person name="Yoshida Y."/>
            <person name="Ohtoshi R."/>
            <person name="Malay A.D."/>
            <person name="Moran D.A.P."/>
            <person name="Tomita M."/>
            <person name="Numata K."/>
            <person name="Arakawa K."/>
        </authorList>
    </citation>
    <scope>NUCLEOTIDE SEQUENCE</scope>
</reference>
<comment type="caution">
    <text evidence="5">The sequence shown here is derived from an EMBL/GenBank/DDBJ whole genome shotgun (WGS) entry which is preliminary data.</text>
</comment>
<dbReference type="Proteomes" id="UP000887116">
    <property type="component" value="Unassembled WGS sequence"/>
</dbReference>
<proteinExistence type="predicted"/>
<evidence type="ECO:0000313" key="6">
    <source>
        <dbReference type="Proteomes" id="UP000887116"/>
    </source>
</evidence>
<keyword evidence="2" id="KW-0862">Zinc</keyword>
<evidence type="ECO:0000256" key="3">
    <source>
        <dbReference type="PROSITE-ProRule" id="PRU00175"/>
    </source>
</evidence>
<organism evidence="5 6">
    <name type="scientific">Trichonephila clavata</name>
    <name type="common">Joro spider</name>
    <name type="synonym">Nephila clavata</name>
    <dbReference type="NCBI Taxonomy" id="2740835"/>
    <lineage>
        <taxon>Eukaryota</taxon>
        <taxon>Metazoa</taxon>
        <taxon>Ecdysozoa</taxon>
        <taxon>Arthropoda</taxon>
        <taxon>Chelicerata</taxon>
        <taxon>Arachnida</taxon>
        <taxon>Araneae</taxon>
        <taxon>Araneomorphae</taxon>
        <taxon>Entelegynae</taxon>
        <taxon>Araneoidea</taxon>
        <taxon>Nephilidae</taxon>
        <taxon>Trichonephila</taxon>
    </lineage>
</organism>
<gene>
    <name evidence="5" type="ORF">TNCT_597761</name>
</gene>
<dbReference type="SMART" id="SM00184">
    <property type="entry name" value="RING"/>
    <property type="match status" value="1"/>
</dbReference>
<dbReference type="Pfam" id="PF13639">
    <property type="entry name" value="zf-RING_2"/>
    <property type="match status" value="1"/>
</dbReference>
<keyword evidence="6" id="KW-1185">Reference proteome</keyword>
<evidence type="ECO:0000256" key="1">
    <source>
        <dbReference type="ARBA" id="ARBA00022771"/>
    </source>
</evidence>
<dbReference type="Gene3D" id="3.30.40.10">
    <property type="entry name" value="Zinc/RING finger domain, C3HC4 (zinc finger)"/>
    <property type="match status" value="1"/>
</dbReference>
<evidence type="ECO:0000313" key="5">
    <source>
        <dbReference type="EMBL" id="GFR05062.1"/>
    </source>
</evidence>
<dbReference type="PROSITE" id="PS50089">
    <property type="entry name" value="ZF_RING_2"/>
    <property type="match status" value="1"/>
</dbReference>
<dbReference type="SUPFAM" id="SSF57850">
    <property type="entry name" value="RING/U-box"/>
    <property type="match status" value="1"/>
</dbReference>
<dbReference type="AlphaFoldDB" id="A0A8X6LE43"/>
<accession>A0A8X6LE43</accession>
<dbReference type="GO" id="GO:0008270">
    <property type="term" value="F:zinc ion binding"/>
    <property type="evidence" value="ECO:0007669"/>
    <property type="project" value="UniProtKB-KW"/>
</dbReference>